<dbReference type="Proteomes" id="UP001283361">
    <property type="component" value="Unassembled WGS sequence"/>
</dbReference>
<evidence type="ECO:0000313" key="2">
    <source>
        <dbReference type="Proteomes" id="UP001283361"/>
    </source>
</evidence>
<protein>
    <submittedName>
        <fullName evidence="1">Uncharacterized protein</fullName>
    </submittedName>
</protein>
<reference evidence="1" key="1">
    <citation type="journal article" date="2023" name="G3 (Bethesda)">
        <title>A reference genome for the long-term kleptoplast-retaining sea slug Elysia crispata morphotype clarki.</title>
        <authorList>
            <person name="Eastman K.E."/>
            <person name="Pendleton A.L."/>
            <person name="Shaikh M.A."/>
            <person name="Suttiyut T."/>
            <person name="Ogas R."/>
            <person name="Tomko P."/>
            <person name="Gavelis G."/>
            <person name="Widhalm J.R."/>
            <person name="Wisecaver J.H."/>
        </authorList>
    </citation>
    <scope>NUCLEOTIDE SEQUENCE</scope>
    <source>
        <strain evidence="1">ECLA1</strain>
    </source>
</reference>
<proteinExistence type="predicted"/>
<organism evidence="1 2">
    <name type="scientific">Elysia crispata</name>
    <name type="common">lettuce slug</name>
    <dbReference type="NCBI Taxonomy" id="231223"/>
    <lineage>
        <taxon>Eukaryota</taxon>
        <taxon>Metazoa</taxon>
        <taxon>Spiralia</taxon>
        <taxon>Lophotrochozoa</taxon>
        <taxon>Mollusca</taxon>
        <taxon>Gastropoda</taxon>
        <taxon>Heterobranchia</taxon>
        <taxon>Euthyneura</taxon>
        <taxon>Panpulmonata</taxon>
        <taxon>Sacoglossa</taxon>
        <taxon>Placobranchoidea</taxon>
        <taxon>Plakobranchidae</taxon>
        <taxon>Elysia</taxon>
    </lineage>
</organism>
<dbReference type="AlphaFoldDB" id="A0AAE1A1T4"/>
<dbReference type="EMBL" id="JAWDGP010002890">
    <property type="protein sequence ID" value="KAK3778931.1"/>
    <property type="molecule type" value="Genomic_DNA"/>
</dbReference>
<keyword evidence="2" id="KW-1185">Reference proteome</keyword>
<sequence length="189" mass="21222">MPEAIVRSVCTLQPFVSNVTVNIKRKTNTKTKTINVNESEETTELFNRGWLGQGAELELQSRGEHRVKCRVRLSERAALGEAPQSGGAEELLGFRILVQPLINESVRYTKILVIMSRNGKRLVSRARDEHSLKMKGEEEGEQFITPNTVGLADPRSSFPHRTHRVIVVSHAFLATLAISRRVHELRGCV</sequence>
<comment type="caution">
    <text evidence="1">The sequence shown here is derived from an EMBL/GenBank/DDBJ whole genome shotgun (WGS) entry which is preliminary data.</text>
</comment>
<gene>
    <name evidence="1" type="ORF">RRG08_034194</name>
</gene>
<name>A0AAE1A1T4_9GAST</name>
<accession>A0AAE1A1T4</accession>
<evidence type="ECO:0000313" key="1">
    <source>
        <dbReference type="EMBL" id="KAK3778931.1"/>
    </source>
</evidence>